<feature type="transmembrane region" description="Helical" evidence="6">
    <location>
        <begin position="285"/>
        <end position="307"/>
    </location>
</feature>
<feature type="transmembrane region" description="Helical" evidence="6">
    <location>
        <begin position="339"/>
        <end position="356"/>
    </location>
</feature>
<dbReference type="GO" id="GO:0016780">
    <property type="term" value="F:phosphotransferase activity, for other substituted phosphate groups"/>
    <property type="evidence" value="ECO:0007669"/>
    <property type="project" value="InterPro"/>
</dbReference>
<comment type="subcellular location">
    <subcellularLocation>
        <location evidence="1">Membrane</location>
        <topology evidence="1">Multi-pass membrane protein</topology>
    </subcellularLocation>
</comment>
<reference evidence="7 8" key="1">
    <citation type="submission" date="2017-09" db="EMBL/GenBank/DDBJ databases">
        <title>Depth-based differentiation of microbial function through sediment-hosted aquifers and enrichment of novel symbionts in the deep terrestrial subsurface.</title>
        <authorList>
            <person name="Probst A.J."/>
            <person name="Ladd B."/>
            <person name="Jarett J.K."/>
            <person name="Geller-Mcgrath D.E."/>
            <person name="Sieber C.M."/>
            <person name="Emerson J.B."/>
            <person name="Anantharaman K."/>
            <person name="Thomas B.C."/>
            <person name="Malmstrom R."/>
            <person name="Stieglmeier M."/>
            <person name="Klingl A."/>
            <person name="Woyke T."/>
            <person name="Ryan C.M."/>
            <person name="Banfield J.F."/>
        </authorList>
    </citation>
    <scope>NUCLEOTIDE SEQUENCE [LARGE SCALE GENOMIC DNA]</scope>
    <source>
        <strain evidence="7">CG11_big_fil_rev_8_21_14_0_20_46_11</strain>
    </source>
</reference>
<feature type="transmembrane region" description="Helical" evidence="6">
    <location>
        <begin position="174"/>
        <end position="194"/>
    </location>
</feature>
<protein>
    <recommendedName>
        <fullName evidence="9">Phospho-N-acetylmuramoyl-pentapeptide-transferase</fullName>
    </recommendedName>
</protein>
<comment type="caution">
    <text evidence="7">The sequence shown here is derived from an EMBL/GenBank/DDBJ whole genome shotgun (WGS) entry which is preliminary data.</text>
</comment>
<feature type="transmembrane region" description="Helical" evidence="6">
    <location>
        <begin position="206"/>
        <end position="224"/>
    </location>
</feature>
<dbReference type="PANTHER" id="PTHR22926:SF5">
    <property type="entry name" value="PHOSPHO-N-ACETYLMURAMOYL-PENTAPEPTIDE-TRANSFERASE HOMOLOG"/>
    <property type="match status" value="1"/>
</dbReference>
<keyword evidence="5 6" id="KW-0472">Membrane</keyword>
<evidence type="ECO:0008006" key="9">
    <source>
        <dbReference type="Google" id="ProtNLM"/>
    </source>
</evidence>
<dbReference type="InterPro" id="IPR000715">
    <property type="entry name" value="Glycosyl_transferase_4"/>
</dbReference>
<evidence type="ECO:0000313" key="8">
    <source>
        <dbReference type="Proteomes" id="UP000229342"/>
    </source>
</evidence>
<dbReference type="GO" id="GO:0071555">
    <property type="term" value="P:cell wall organization"/>
    <property type="evidence" value="ECO:0007669"/>
    <property type="project" value="TreeGrafter"/>
</dbReference>
<evidence type="ECO:0000256" key="5">
    <source>
        <dbReference type="ARBA" id="ARBA00023136"/>
    </source>
</evidence>
<name>A0A2H0KC37_9BACT</name>
<feature type="transmembrane region" description="Helical" evidence="6">
    <location>
        <begin position="230"/>
        <end position="249"/>
    </location>
</feature>
<dbReference type="GO" id="GO:0044038">
    <property type="term" value="P:cell wall macromolecule biosynthetic process"/>
    <property type="evidence" value="ECO:0007669"/>
    <property type="project" value="TreeGrafter"/>
</dbReference>
<dbReference type="Pfam" id="PF00953">
    <property type="entry name" value="Glycos_transf_4"/>
    <property type="match status" value="1"/>
</dbReference>
<accession>A0A2H0KC37</accession>
<evidence type="ECO:0000256" key="2">
    <source>
        <dbReference type="ARBA" id="ARBA00022679"/>
    </source>
</evidence>
<evidence type="ECO:0000256" key="1">
    <source>
        <dbReference type="ARBA" id="ARBA00004141"/>
    </source>
</evidence>
<feature type="transmembrane region" description="Helical" evidence="6">
    <location>
        <begin position="107"/>
        <end position="126"/>
    </location>
</feature>
<dbReference type="PANTHER" id="PTHR22926">
    <property type="entry name" value="PHOSPHO-N-ACETYLMURAMOYL-PENTAPEPTIDE-TRANSFERASE"/>
    <property type="match status" value="1"/>
</dbReference>
<organism evidence="7 8">
    <name type="scientific">Candidatus Taylorbacteria bacterium CG11_big_fil_rev_8_21_14_0_20_46_11</name>
    <dbReference type="NCBI Taxonomy" id="1975025"/>
    <lineage>
        <taxon>Bacteria</taxon>
        <taxon>Candidatus Tayloriibacteriota</taxon>
    </lineage>
</organism>
<evidence type="ECO:0000256" key="6">
    <source>
        <dbReference type="SAM" id="Phobius"/>
    </source>
</evidence>
<sequence length="357" mass="38574">MFLDLIKVFVPAILSFAIGIGITPILTHYLYENKMWKHKAGKVALDGADTPLFNKLHEARETGTPKLGGIIIWFSALISIVGVYIVAHVFSESYVLGKLDFLSRNQTWIPLSALIIGALVGLIDDIFEIRGNGDHVAGGLSLGKRLLLVAGIGLLTGLWFYAKLDVTSVGLPFIGLFEIGWLVIPLFTLVTLAVYSGGIIDGIDGLAGGLFAVMFGAYGIIAFFQSQINLAAFCAALVGGTLAFLWFNIPPARFYMSETGSMSLTLTLAVVAFMADSLGDGEGLFVLPIIAFPLLITSLSVIAQVFWKKVFKKKLLLIAPLHHHFEALGWPAYKVTMRYWILGVVTAIIGVIVALVS</sequence>
<dbReference type="EMBL" id="PCVG01000076">
    <property type="protein sequence ID" value="PIQ68163.1"/>
    <property type="molecule type" value="Genomic_DNA"/>
</dbReference>
<keyword evidence="3 6" id="KW-0812">Transmembrane</keyword>
<dbReference type="AlphaFoldDB" id="A0A2H0KC37"/>
<feature type="transmembrane region" description="Helical" evidence="6">
    <location>
        <begin position="261"/>
        <end position="279"/>
    </location>
</feature>
<keyword evidence="2" id="KW-0808">Transferase</keyword>
<keyword evidence="4 6" id="KW-1133">Transmembrane helix</keyword>
<evidence type="ECO:0000256" key="4">
    <source>
        <dbReference type="ARBA" id="ARBA00022989"/>
    </source>
</evidence>
<feature type="transmembrane region" description="Helical" evidence="6">
    <location>
        <begin position="67"/>
        <end position="87"/>
    </location>
</feature>
<feature type="transmembrane region" description="Helical" evidence="6">
    <location>
        <begin position="146"/>
        <end position="162"/>
    </location>
</feature>
<dbReference type="Proteomes" id="UP000229342">
    <property type="component" value="Unassembled WGS sequence"/>
</dbReference>
<evidence type="ECO:0000313" key="7">
    <source>
        <dbReference type="EMBL" id="PIQ68163.1"/>
    </source>
</evidence>
<dbReference type="GO" id="GO:0005886">
    <property type="term" value="C:plasma membrane"/>
    <property type="evidence" value="ECO:0007669"/>
    <property type="project" value="TreeGrafter"/>
</dbReference>
<gene>
    <name evidence="7" type="ORF">COV91_05555</name>
</gene>
<proteinExistence type="predicted"/>
<feature type="transmembrane region" description="Helical" evidence="6">
    <location>
        <begin position="12"/>
        <end position="31"/>
    </location>
</feature>
<evidence type="ECO:0000256" key="3">
    <source>
        <dbReference type="ARBA" id="ARBA00022692"/>
    </source>
</evidence>